<accession>A0A8R7PSQ4</accession>
<reference evidence="3" key="1">
    <citation type="journal article" date="2013" name="Nature">
        <title>Draft genome of the wheat A-genome progenitor Triticum urartu.</title>
        <authorList>
            <person name="Ling H.Q."/>
            <person name="Zhao S."/>
            <person name="Liu D."/>
            <person name="Wang J."/>
            <person name="Sun H."/>
            <person name="Zhang C."/>
            <person name="Fan H."/>
            <person name="Li D."/>
            <person name="Dong L."/>
            <person name="Tao Y."/>
            <person name="Gao C."/>
            <person name="Wu H."/>
            <person name="Li Y."/>
            <person name="Cui Y."/>
            <person name="Guo X."/>
            <person name="Zheng S."/>
            <person name="Wang B."/>
            <person name="Yu K."/>
            <person name="Liang Q."/>
            <person name="Yang W."/>
            <person name="Lou X."/>
            <person name="Chen J."/>
            <person name="Feng M."/>
            <person name="Jian J."/>
            <person name="Zhang X."/>
            <person name="Luo G."/>
            <person name="Jiang Y."/>
            <person name="Liu J."/>
            <person name="Wang Z."/>
            <person name="Sha Y."/>
            <person name="Zhang B."/>
            <person name="Wu H."/>
            <person name="Tang D."/>
            <person name="Shen Q."/>
            <person name="Xue P."/>
            <person name="Zou S."/>
            <person name="Wang X."/>
            <person name="Liu X."/>
            <person name="Wang F."/>
            <person name="Yang Y."/>
            <person name="An X."/>
            <person name="Dong Z."/>
            <person name="Zhang K."/>
            <person name="Zhang X."/>
            <person name="Luo M.C."/>
            <person name="Dvorak J."/>
            <person name="Tong Y."/>
            <person name="Wang J."/>
            <person name="Yang H."/>
            <person name="Li Z."/>
            <person name="Wang D."/>
            <person name="Zhang A."/>
            <person name="Wang J."/>
        </authorList>
    </citation>
    <scope>NUCLEOTIDE SEQUENCE</scope>
    <source>
        <strain evidence="3">cv. G1812</strain>
    </source>
</reference>
<keyword evidence="3" id="KW-1185">Reference proteome</keyword>
<dbReference type="Proteomes" id="UP000015106">
    <property type="component" value="Chromosome 3"/>
</dbReference>
<name>A0A8R7PSQ4_TRIUA</name>
<feature type="compositionally biased region" description="Basic residues" evidence="1">
    <location>
        <begin position="68"/>
        <end position="77"/>
    </location>
</feature>
<feature type="compositionally biased region" description="Basic residues" evidence="1">
    <location>
        <begin position="36"/>
        <end position="59"/>
    </location>
</feature>
<reference evidence="2" key="3">
    <citation type="submission" date="2022-06" db="UniProtKB">
        <authorList>
            <consortium name="EnsemblPlants"/>
        </authorList>
    </citation>
    <scope>IDENTIFICATION</scope>
</reference>
<dbReference type="Gramene" id="TuG1812G0300002238.01.T01">
    <property type="protein sequence ID" value="TuG1812G0300002238.01.T01.cds370642"/>
    <property type="gene ID" value="TuG1812G0300002238.01"/>
</dbReference>
<proteinExistence type="predicted"/>
<dbReference type="AlphaFoldDB" id="A0A8R7PSQ4"/>
<organism evidence="2 3">
    <name type="scientific">Triticum urartu</name>
    <name type="common">Red wild einkorn</name>
    <name type="synonym">Crithodium urartu</name>
    <dbReference type="NCBI Taxonomy" id="4572"/>
    <lineage>
        <taxon>Eukaryota</taxon>
        <taxon>Viridiplantae</taxon>
        <taxon>Streptophyta</taxon>
        <taxon>Embryophyta</taxon>
        <taxon>Tracheophyta</taxon>
        <taxon>Spermatophyta</taxon>
        <taxon>Magnoliopsida</taxon>
        <taxon>Liliopsida</taxon>
        <taxon>Poales</taxon>
        <taxon>Poaceae</taxon>
        <taxon>BOP clade</taxon>
        <taxon>Pooideae</taxon>
        <taxon>Triticodae</taxon>
        <taxon>Triticeae</taxon>
        <taxon>Triticinae</taxon>
        <taxon>Triticum</taxon>
    </lineage>
</organism>
<evidence type="ECO:0000313" key="3">
    <source>
        <dbReference type="Proteomes" id="UP000015106"/>
    </source>
</evidence>
<evidence type="ECO:0000256" key="1">
    <source>
        <dbReference type="SAM" id="MobiDB-lite"/>
    </source>
</evidence>
<reference evidence="2" key="2">
    <citation type="submission" date="2018-03" db="EMBL/GenBank/DDBJ databases">
        <title>The Triticum urartu genome reveals the dynamic nature of wheat genome evolution.</title>
        <authorList>
            <person name="Ling H."/>
            <person name="Ma B."/>
            <person name="Shi X."/>
            <person name="Liu H."/>
            <person name="Dong L."/>
            <person name="Sun H."/>
            <person name="Cao Y."/>
            <person name="Gao Q."/>
            <person name="Zheng S."/>
            <person name="Li Y."/>
            <person name="Yu Y."/>
            <person name="Du H."/>
            <person name="Qi M."/>
            <person name="Li Y."/>
            <person name="Yu H."/>
            <person name="Cui Y."/>
            <person name="Wang N."/>
            <person name="Chen C."/>
            <person name="Wu H."/>
            <person name="Zhao Y."/>
            <person name="Zhang J."/>
            <person name="Li Y."/>
            <person name="Zhou W."/>
            <person name="Zhang B."/>
            <person name="Hu W."/>
            <person name="Eijk M."/>
            <person name="Tang J."/>
            <person name="Witsenboer H."/>
            <person name="Zhao S."/>
            <person name="Li Z."/>
            <person name="Zhang A."/>
            <person name="Wang D."/>
            <person name="Liang C."/>
        </authorList>
    </citation>
    <scope>NUCLEOTIDE SEQUENCE [LARGE SCALE GENOMIC DNA]</scope>
    <source>
        <strain evidence="2">cv. G1812</strain>
    </source>
</reference>
<feature type="compositionally biased region" description="Low complexity" evidence="1">
    <location>
        <begin position="1"/>
        <end position="11"/>
    </location>
</feature>
<evidence type="ECO:0000313" key="2">
    <source>
        <dbReference type="EnsemblPlants" id="TuG1812G0300002238.01.T01.cds370642"/>
    </source>
</evidence>
<dbReference type="EnsemblPlants" id="TuG1812G0300002238.01.T01">
    <property type="protein sequence ID" value="TuG1812G0300002238.01.T01.cds370642"/>
    <property type="gene ID" value="TuG1812G0300002238.01"/>
</dbReference>
<feature type="region of interest" description="Disordered" evidence="1">
    <location>
        <begin position="1"/>
        <end position="77"/>
    </location>
</feature>
<sequence>HLQQRSPLLLQPSPPPQITPPRTSLVAATNRSDGRLHRRIQGPGPRRHPVGRRLLRRLRPGGPGAQPRVRRRRRDAVPRRCARRLRCRLPLRRRSPLKRLPPSSPSMAFLPSTTTYRSIYLSLVIRSFVSFCPDLLLCVTR</sequence>
<protein>
    <submittedName>
        <fullName evidence="2">Uncharacterized protein</fullName>
    </submittedName>
</protein>